<evidence type="ECO:0000313" key="7">
    <source>
        <dbReference type="EMBL" id="OAA58034.1"/>
    </source>
</evidence>
<evidence type="ECO:0000256" key="1">
    <source>
        <dbReference type="ARBA" id="ARBA00004141"/>
    </source>
</evidence>
<feature type="transmembrane region" description="Helical" evidence="6">
    <location>
        <begin position="273"/>
        <end position="294"/>
    </location>
</feature>
<accession>A0A167QWL4</accession>
<feature type="transmembrane region" description="Helical" evidence="6">
    <location>
        <begin position="140"/>
        <end position="160"/>
    </location>
</feature>
<dbReference type="Pfam" id="PF04172">
    <property type="entry name" value="LrgB"/>
    <property type="match status" value="2"/>
</dbReference>
<feature type="compositionally biased region" description="Basic and acidic residues" evidence="5">
    <location>
        <begin position="95"/>
        <end position="112"/>
    </location>
</feature>
<evidence type="ECO:0000256" key="6">
    <source>
        <dbReference type="SAM" id="Phobius"/>
    </source>
</evidence>
<dbReference type="EMBL" id="AZHD01000013">
    <property type="protein sequence ID" value="OAA58034.1"/>
    <property type="molecule type" value="Genomic_DNA"/>
</dbReference>
<dbReference type="PANTHER" id="PTHR30249:SF0">
    <property type="entry name" value="PLASTIDAL GLYCOLATE_GLYCERATE TRANSLOCATOR 1, CHLOROPLASTIC"/>
    <property type="match status" value="1"/>
</dbReference>
<evidence type="ECO:0000256" key="5">
    <source>
        <dbReference type="SAM" id="MobiDB-lite"/>
    </source>
</evidence>
<feature type="transmembrane region" description="Helical" evidence="6">
    <location>
        <begin position="522"/>
        <end position="543"/>
    </location>
</feature>
<organism evidence="7 8">
    <name type="scientific">Niveomyces insectorum RCEF 264</name>
    <dbReference type="NCBI Taxonomy" id="1081102"/>
    <lineage>
        <taxon>Eukaryota</taxon>
        <taxon>Fungi</taxon>
        <taxon>Dikarya</taxon>
        <taxon>Ascomycota</taxon>
        <taxon>Pezizomycotina</taxon>
        <taxon>Sordariomycetes</taxon>
        <taxon>Hypocreomycetidae</taxon>
        <taxon>Hypocreales</taxon>
        <taxon>Cordycipitaceae</taxon>
        <taxon>Niveomyces</taxon>
    </lineage>
</organism>
<dbReference type="OrthoDB" id="2502820at2759"/>
<evidence type="ECO:0000256" key="2">
    <source>
        <dbReference type="ARBA" id="ARBA00022692"/>
    </source>
</evidence>
<feature type="transmembrane region" description="Helical" evidence="6">
    <location>
        <begin position="172"/>
        <end position="193"/>
    </location>
</feature>
<dbReference type="AlphaFoldDB" id="A0A167QWL4"/>
<protein>
    <submittedName>
        <fullName evidence="7">LrgB-like protein</fullName>
    </submittedName>
</protein>
<keyword evidence="3 6" id="KW-1133">Transmembrane helix</keyword>
<dbReference type="InterPro" id="IPR007300">
    <property type="entry name" value="CidB/LrgB"/>
</dbReference>
<comment type="subcellular location">
    <subcellularLocation>
        <location evidence="1">Membrane</location>
        <topology evidence="1">Multi-pass membrane protein</topology>
    </subcellularLocation>
</comment>
<keyword evidence="4 6" id="KW-0472">Membrane</keyword>
<dbReference type="PANTHER" id="PTHR30249">
    <property type="entry name" value="PUTATIVE SEROTONIN TRANSPORTER"/>
    <property type="match status" value="1"/>
</dbReference>
<feature type="compositionally biased region" description="Low complexity" evidence="5">
    <location>
        <begin position="362"/>
        <end position="371"/>
    </location>
</feature>
<feature type="region of interest" description="Disordered" evidence="5">
    <location>
        <begin position="82"/>
        <end position="112"/>
    </location>
</feature>
<proteinExistence type="predicted"/>
<evidence type="ECO:0000256" key="3">
    <source>
        <dbReference type="ARBA" id="ARBA00022989"/>
    </source>
</evidence>
<reference evidence="7 8" key="1">
    <citation type="journal article" date="2016" name="Genome Biol. Evol.">
        <title>Divergent and convergent evolution of fungal pathogenicity.</title>
        <authorList>
            <person name="Shang Y."/>
            <person name="Xiao G."/>
            <person name="Zheng P."/>
            <person name="Cen K."/>
            <person name="Zhan S."/>
            <person name="Wang C."/>
        </authorList>
    </citation>
    <scope>NUCLEOTIDE SEQUENCE [LARGE SCALE GENOMIC DNA]</scope>
    <source>
        <strain evidence="7 8">RCEF 264</strain>
    </source>
</reference>
<feature type="compositionally biased region" description="Polar residues" evidence="5">
    <location>
        <begin position="402"/>
        <end position="417"/>
    </location>
</feature>
<comment type="caution">
    <text evidence="7">The sequence shown here is derived from an EMBL/GenBank/DDBJ whole genome shotgun (WGS) entry which is preliminary data.</text>
</comment>
<dbReference type="GO" id="GO:0016020">
    <property type="term" value="C:membrane"/>
    <property type="evidence" value="ECO:0007669"/>
    <property type="project" value="UniProtKB-SubCell"/>
</dbReference>
<sequence length="556" mass="57044">MGCSGGVEPGHRETRTVVSVLRENKAAYYNGLVAAVLFFLYQLFICGLQQITKNANDFPAPILAMLLVAAVTIVSASRSKDAHNVPRPLAEDEQEKEKEGEKEEGEEEKKKEENKDLLASILVVGFPVSQATGDDTAMDAFFLLFLWTGTLAAQATVKTTGHLRRHPRGRTVLAACLNAVLWSSLGTIAYTAAKVAVKRCTVAEALAAFDTGTTLADLIRSDTAGAPPSGPPPTTTATMGAGDLATSVLNAGIVSWGLKLFECRAQLLSRAGLTALAVGSVFALANVVCGPLLVKAMGLAPASRVLAFAARSVTLALGEPAVVSLGGDTGLNATMVVFNGIVFQVGMGLGVGGWPARLGFGSARRSSSSSDGGSGGGGRRRSLPAAEANEREAFEPAVSVPAGSSPNNPGPQTTSDNNAAVAYTAQGVSDVEKAEGSASQAGEAVAAAALRPQGETTTCTVYMRGGSEVTTTTRTTNAPGSVHGGVRHDDGDDPNTVAAGMAVGINAAAMGTAYFYENGSRAAPYAALSMTVFGVMTVVFTSVRPLASWLVASIAE</sequence>
<feature type="region of interest" description="Disordered" evidence="5">
    <location>
        <begin position="362"/>
        <end position="417"/>
    </location>
</feature>
<feature type="transmembrane region" description="Helical" evidence="6">
    <location>
        <begin position="497"/>
        <end position="516"/>
    </location>
</feature>
<name>A0A167QWL4_9HYPO</name>
<keyword evidence="2 6" id="KW-0812">Transmembrane</keyword>
<feature type="transmembrane region" description="Helical" evidence="6">
    <location>
        <begin position="27"/>
        <end position="46"/>
    </location>
</feature>
<evidence type="ECO:0000313" key="8">
    <source>
        <dbReference type="Proteomes" id="UP000076874"/>
    </source>
</evidence>
<keyword evidence="8" id="KW-1185">Reference proteome</keyword>
<evidence type="ECO:0000256" key="4">
    <source>
        <dbReference type="ARBA" id="ARBA00023136"/>
    </source>
</evidence>
<dbReference type="Proteomes" id="UP000076874">
    <property type="component" value="Unassembled WGS sequence"/>
</dbReference>
<feature type="transmembrane region" description="Helical" evidence="6">
    <location>
        <begin position="336"/>
        <end position="356"/>
    </location>
</feature>
<gene>
    <name evidence="7" type="ORF">SPI_06919</name>
</gene>
<feature type="transmembrane region" description="Helical" evidence="6">
    <location>
        <begin position="58"/>
        <end position="77"/>
    </location>
</feature>